<proteinExistence type="predicted"/>
<gene>
    <name evidence="2" type="ORF">M6B22_10815</name>
</gene>
<sequence length="86" mass="8759">MGVSADKCTADVQGVLTTFLARIDKPAGFGLDTSLYAGGLGLDSLETAELSALLEDELGTDPFSSGVMPQTVGELSAFYGRGAGAR</sequence>
<evidence type="ECO:0000313" key="2">
    <source>
        <dbReference type="EMBL" id="WAX59230.1"/>
    </source>
</evidence>
<dbReference type="Pfam" id="PF00550">
    <property type="entry name" value="PP-binding"/>
    <property type="match status" value="1"/>
</dbReference>
<dbReference type="Gene3D" id="1.10.1200.10">
    <property type="entry name" value="ACP-like"/>
    <property type="match status" value="1"/>
</dbReference>
<evidence type="ECO:0000313" key="3">
    <source>
        <dbReference type="Proteomes" id="UP001164693"/>
    </source>
</evidence>
<dbReference type="RefSeq" id="WP_269445772.1">
    <property type="nucleotide sequence ID" value="NZ_CP097463.1"/>
</dbReference>
<organism evidence="2 3">
    <name type="scientific">Jatrophihabitans cynanchi</name>
    <dbReference type="NCBI Taxonomy" id="2944128"/>
    <lineage>
        <taxon>Bacteria</taxon>
        <taxon>Bacillati</taxon>
        <taxon>Actinomycetota</taxon>
        <taxon>Actinomycetes</taxon>
        <taxon>Jatrophihabitantales</taxon>
        <taxon>Jatrophihabitantaceae</taxon>
        <taxon>Jatrophihabitans</taxon>
    </lineage>
</organism>
<dbReference type="Proteomes" id="UP001164693">
    <property type="component" value="Chromosome"/>
</dbReference>
<protein>
    <submittedName>
        <fullName evidence="2">Acyl carrier protein</fullName>
    </submittedName>
</protein>
<dbReference type="SUPFAM" id="SSF47336">
    <property type="entry name" value="ACP-like"/>
    <property type="match status" value="1"/>
</dbReference>
<name>A0ABY7K312_9ACTN</name>
<reference evidence="2" key="1">
    <citation type="submission" date="2022-05" db="EMBL/GenBank/DDBJ databases">
        <title>Jatrophihabitans sp. SB3-54 whole genome sequence.</title>
        <authorList>
            <person name="Suh M.K."/>
            <person name="Eom M.K."/>
            <person name="Kim J.S."/>
            <person name="Kim H.S."/>
            <person name="Do H.E."/>
            <person name="Shin Y.K."/>
            <person name="Lee J.-S."/>
        </authorList>
    </citation>
    <scope>NUCLEOTIDE SEQUENCE</scope>
    <source>
        <strain evidence="2">SB3-54</strain>
    </source>
</reference>
<dbReference type="InterPro" id="IPR036736">
    <property type="entry name" value="ACP-like_sf"/>
</dbReference>
<keyword evidence="3" id="KW-1185">Reference proteome</keyword>
<dbReference type="EMBL" id="CP097463">
    <property type="protein sequence ID" value="WAX59230.1"/>
    <property type="molecule type" value="Genomic_DNA"/>
</dbReference>
<evidence type="ECO:0000259" key="1">
    <source>
        <dbReference type="Pfam" id="PF00550"/>
    </source>
</evidence>
<feature type="domain" description="Carrier" evidence="1">
    <location>
        <begin position="26"/>
        <end position="77"/>
    </location>
</feature>
<dbReference type="InterPro" id="IPR009081">
    <property type="entry name" value="PP-bd_ACP"/>
</dbReference>
<accession>A0ABY7K312</accession>